<keyword evidence="2" id="KW-1185">Reference proteome</keyword>
<proteinExistence type="predicted"/>
<name>A0ACC2IVE1_9PLEO</name>
<comment type="caution">
    <text evidence="1">The sequence shown here is derived from an EMBL/GenBank/DDBJ whole genome shotgun (WGS) entry which is preliminary data.</text>
</comment>
<evidence type="ECO:0000313" key="1">
    <source>
        <dbReference type="EMBL" id="KAJ8119049.1"/>
    </source>
</evidence>
<protein>
    <submittedName>
        <fullName evidence="1">Uncharacterized protein</fullName>
    </submittedName>
</protein>
<sequence>MATLTATAYEALAPKSNVQHVENIATDDQKLRDIETVALVVSEPKADFELQPIILDEIRDDEVLVEMKYSGICHTDIVLQQGLLPMVEFPAVFGHEGAGFVRGIGSRVKNKTLQIGDAVLLSFNTCGACKPCKNQHPAFCHTHAAVNHNAVRLTDRSTPARTKNGQSVRSQYFGHSSFSKMSVVNEKCVVKCAYPDQMGIYAPIGCGFQTGAGTVLNVLKPGRDDSLVVFGLGSVGLTALMAAKHMSVGQIIAIDIVQEKLQMAKELGATDVVNSKEQSDVVRAIKLASKSGAGATFAIDCTGVLRVIEDMVACLAPQGTAAVVGVPPPDAKISIDPLMFLLDNKRLIGVIEGDSNPEKFIPELIELHQKGAFPIEKLCRTYPVEMLKDAIHDLHTGSVRPSRLLPTSKDIEDLLEAARTAAKSHYPHQDFQYIAEAFDRLFSNSLQWIRDGEDPSQILINTLQDERAILDRHNRLQAKGLFRERDTDSISEDPLNFPLRYLCRNVRLPVDLLAPIYRGNGSPGRNEAAQQAHSKSGVAKSRSEMPSVPNAAQSSAGHPDKNPTFGFGKIRDAPSAEHDFPDGNFTLAEMAAFLPQSFKCWDVIDRIVWNGAGAEDLQRMINRYRTMPYGEIEINSTYLMMRGQMRKRTEAEHNYKHWASWVVGDQKDVQQPDDFDPASVSVTGFRRPFIFKNRPNAAANPILFGNLALGVSEWPNGPDALDLTRCVKWCADHPEEGYYYPTDYHRVLRRLGGPVAPEARHTDAAVLSRLRFDTGRTQSRHRTMPRRSEGNAGSSGDDGVTDSKKRKSGTNATRERTPSSHNTLRKTAPRHVVDSETDTDDEAYQGPKRMKKNKEAPRRSGRTRRAVRYDEEALVLEEDEVVDAEYEHGGGRNHGLEDADRGEHDGSGDMDLD</sequence>
<reference evidence="1" key="1">
    <citation type="submission" date="2022-11" db="EMBL/GenBank/DDBJ databases">
        <title>Genome Sequence of Boeremia exigua.</title>
        <authorList>
            <person name="Buettner E."/>
        </authorList>
    </citation>
    <scope>NUCLEOTIDE SEQUENCE</scope>
    <source>
        <strain evidence="1">CU02</strain>
    </source>
</reference>
<dbReference type="Proteomes" id="UP001153331">
    <property type="component" value="Unassembled WGS sequence"/>
</dbReference>
<organism evidence="1 2">
    <name type="scientific">Boeremia exigua</name>
    <dbReference type="NCBI Taxonomy" id="749465"/>
    <lineage>
        <taxon>Eukaryota</taxon>
        <taxon>Fungi</taxon>
        <taxon>Dikarya</taxon>
        <taxon>Ascomycota</taxon>
        <taxon>Pezizomycotina</taxon>
        <taxon>Dothideomycetes</taxon>
        <taxon>Pleosporomycetidae</taxon>
        <taxon>Pleosporales</taxon>
        <taxon>Pleosporineae</taxon>
        <taxon>Didymellaceae</taxon>
        <taxon>Boeremia</taxon>
    </lineage>
</organism>
<accession>A0ACC2IVE1</accession>
<gene>
    <name evidence="1" type="ORF">OPT61_g92</name>
</gene>
<dbReference type="EMBL" id="JAPHNI010000003">
    <property type="protein sequence ID" value="KAJ8119049.1"/>
    <property type="molecule type" value="Genomic_DNA"/>
</dbReference>
<evidence type="ECO:0000313" key="2">
    <source>
        <dbReference type="Proteomes" id="UP001153331"/>
    </source>
</evidence>